<evidence type="ECO:0000313" key="2">
    <source>
        <dbReference type="Proteomes" id="UP001154078"/>
    </source>
</evidence>
<dbReference type="AlphaFoldDB" id="A0A9P0BAW0"/>
<name>A0A9P0BAW0_BRAAE</name>
<dbReference type="OrthoDB" id="6784356at2759"/>
<protein>
    <submittedName>
        <fullName evidence="1">Uncharacterized protein</fullName>
    </submittedName>
</protein>
<dbReference type="EMBL" id="OV121138">
    <property type="protein sequence ID" value="CAH0560388.1"/>
    <property type="molecule type" value="Genomic_DNA"/>
</dbReference>
<proteinExistence type="predicted"/>
<accession>A0A9P0BAW0</accession>
<organism evidence="1 2">
    <name type="scientific">Brassicogethes aeneus</name>
    <name type="common">Rape pollen beetle</name>
    <name type="synonym">Meligethes aeneus</name>
    <dbReference type="NCBI Taxonomy" id="1431903"/>
    <lineage>
        <taxon>Eukaryota</taxon>
        <taxon>Metazoa</taxon>
        <taxon>Ecdysozoa</taxon>
        <taxon>Arthropoda</taxon>
        <taxon>Hexapoda</taxon>
        <taxon>Insecta</taxon>
        <taxon>Pterygota</taxon>
        <taxon>Neoptera</taxon>
        <taxon>Endopterygota</taxon>
        <taxon>Coleoptera</taxon>
        <taxon>Polyphaga</taxon>
        <taxon>Cucujiformia</taxon>
        <taxon>Nitidulidae</taxon>
        <taxon>Meligethinae</taxon>
        <taxon>Brassicogethes</taxon>
    </lineage>
</organism>
<reference evidence="1" key="1">
    <citation type="submission" date="2021-12" db="EMBL/GenBank/DDBJ databases">
        <authorList>
            <person name="King R."/>
        </authorList>
    </citation>
    <scope>NUCLEOTIDE SEQUENCE</scope>
</reference>
<dbReference type="Proteomes" id="UP001154078">
    <property type="component" value="Chromosome 7"/>
</dbReference>
<sequence>MTEESEIVQKTWTIVKFVEEDTVATVPTVWITNTENGWNCFWPPLPANKISVAVKTHQINTCWPSFKVIMFRNATYVRTLSKEVHQKVCLNLEPTFQSQGYDHNLFEQNDNFEQRSTSKDKNQMLSPNERCNTRQEVRQENNPVNCKYCPVHVYYTKETLNQIMFLKSRVNDIPIEPVLNSSLNHLTQQFEKSLFEKPVINEEALSELNEALKNAEYFEKAVNELSRIGGRNIYDFCVRC</sequence>
<keyword evidence="2" id="KW-1185">Reference proteome</keyword>
<gene>
    <name evidence="1" type="ORF">MELIAE_LOCUS10145</name>
</gene>
<evidence type="ECO:0000313" key="1">
    <source>
        <dbReference type="EMBL" id="CAH0560388.1"/>
    </source>
</evidence>